<evidence type="ECO:0008006" key="3">
    <source>
        <dbReference type="Google" id="ProtNLM"/>
    </source>
</evidence>
<dbReference type="OrthoDB" id="7281294at2"/>
<dbReference type="RefSeq" id="WP_076955599.1">
    <property type="nucleotide sequence ID" value="NZ_MLCO01000009.1"/>
</dbReference>
<comment type="caution">
    <text evidence="1">The sequence shown here is derived from an EMBL/GenBank/DDBJ whole genome shotgun (WGS) entry which is preliminary data.</text>
</comment>
<keyword evidence="2" id="KW-1185">Reference proteome</keyword>
<reference evidence="1 2" key="1">
    <citation type="submission" date="2016-10" db="EMBL/GenBank/DDBJ databases">
        <title>Draft Genome sequence of Roseomonas sp. strain M3.</title>
        <authorList>
            <person name="Subhash Y."/>
            <person name="Lee S."/>
        </authorList>
    </citation>
    <scope>NUCLEOTIDE SEQUENCE [LARGE SCALE GENOMIC DNA]</scope>
    <source>
        <strain evidence="1 2">M3</strain>
    </source>
</reference>
<proteinExistence type="predicted"/>
<dbReference type="Proteomes" id="UP000188879">
    <property type="component" value="Unassembled WGS sequence"/>
</dbReference>
<dbReference type="EMBL" id="MLCO01000009">
    <property type="protein sequence ID" value="ONG58899.1"/>
    <property type="molecule type" value="Genomic_DNA"/>
</dbReference>
<evidence type="ECO:0000313" key="1">
    <source>
        <dbReference type="EMBL" id="ONG58899.1"/>
    </source>
</evidence>
<accession>A0A1V2H954</accession>
<evidence type="ECO:0000313" key="2">
    <source>
        <dbReference type="Proteomes" id="UP000188879"/>
    </source>
</evidence>
<name>A0A1V2H954_9PROT</name>
<protein>
    <recommendedName>
        <fullName evidence="3">DUF3606 domain-containing protein</fullName>
    </recommendedName>
</protein>
<sequence>MLAKDSKPAPAAAQSQAVDEAEIDYLARRHRVSPAVVREIIRRTGSAERSAVEREIRKGMMRR</sequence>
<organism evidence="1 2">
    <name type="scientific">Teichococcus deserti</name>
    <dbReference type="NCBI Taxonomy" id="1817963"/>
    <lineage>
        <taxon>Bacteria</taxon>
        <taxon>Pseudomonadati</taxon>
        <taxon>Pseudomonadota</taxon>
        <taxon>Alphaproteobacteria</taxon>
        <taxon>Acetobacterales</taxon>
        <taxon>Roseomonadaceae</taxon>
        <taxon>Roseomonas</taxon>
    </lineage>
</organism>
<dbReference type="AlphaFoldDB" id="A0A1V2H954"/>
<gene>
    <name evidence="1" type="ORF">BKE38_01470</name>
</gene>